<evidence type="ECO:0000256" key="2">
    <source>
        <dbReference type="ARBA" id="ARBA00022475"/>
    </source>
</evidence>
<keyword evidence="2" id="KW-1003">Cell membrane</keyword>
<feature type="transmembrane region" description="Helical" evidence="6">
    <location>
        <begin position="295"/>
        <end position="316"/>
    </location>
</feature>
<dbReference type="GO" id="GO:0015658">
    <property type="term" value="F:branched-chain amino acid transmembrane transporter activity"/>
    <property type="evidence" value="ECO:0007669"/>
    <property type="project" value="InterPro"/>
</dbReference>
<evidence type="ECO:0000256" key="1">
    <source>
        <dbReference type="ARBA" id="ARBA00004651"/>
    </source>
</evidence>
<dbReference type="RefSeq" id="WP_067221216.1">
    <property type="nucleotide sequence ID" value="NZ_JAJGNR010000002.1"/>
</dbReference>
<evidence type="ECO:0000256" key="4">
    <source>
        <dbReference type="ARBA" id="ARBA00022989"/>
    </source>
</evidence>
<keyword evidence="4 6" id="KW-1133">Transmembrane helix</keyword>
<reference evidence="7 8" key="1">
    <citation type="submission" date="2017-08" db="EMBL/GenBank/DDBJ databases">
        <authorList>
            <person name="de Groot N.N."/>
        </authorList>
    </citation>
    <scope>NUCLEOTIDE SEQUENCE [LARGE SCALE GENOMIC DNA]</scope>
    <source>
        <strain evidence="7 8">USBA 352</strain>
    </source>
</reference>
<evidence type="ECO:0000256" key="3">
    <source>
        <dbReference type="ARBA" id="ARBA00022692"/>
    </source>
</evidence>
<dbReference type="CDD" id="cd06581">
    <property type="entry name" value="TM_PBP1_LivM_like"/>
    <property type="match status" value="1"/>
</dbReference>
<dbReference type="PANTHER" id="PTHR30482:SF10">
    <property type="entry name" value="HIGH-AFFINITY BRANCHED-CHAIN AMINO ACID TRANSPORT PROTEIN BRAE"/>
    <property type="match status" value="1"/>
</dbReference>
<dbReference type="InterPro" id="IPR043428">
    <property type="entry name" value="LivM-like"/>
</dbReference>
<feature type="transmembrane region" description="Helical" evidence="6">
    <location>
        <begin position="64"/>
        <end position="83"/>
    </location>
</feature>
<dbReference type="InterPro" id="IPR001851">
    <property type="entry name" value="ABC_transp_permease"/>
</dbReference>
<feature type="transmembrane region" description="Helical" evidence="6">
    <location>
        <begin position="89"/>
        <end position="108"/>
    </location>
</feature>
<comment type="subcellular location">
    <subcellularLocation>
        <location evidence="1">Cell membrane</location>
        <topology evidence="1">Multi-pass membrane protein</topology>
    </subcellularLocation>
</comment>
<feature type="transmembrane region" description="Helical" evidence="6">
    <location>
        <begin position="252"/>
        <end position="275"/>
    </location>
</feature>
<dbReference type="STRING" id="538381.GCA_001696535_02843"/>
<dbReference type="EMBL" id="OBML01000017">
    <property type="protein sequence ID" value="SOC27075.1"/>
    <property type="molecule type" value="Genomic_DNA"/>
</dbReference>
<keyword evidence="5 6" id="KW-0472">Membrane</keyword>
<gene>
    <name evidence="7" type="ORF">SAMN05421512_11760</name>
</gene>
<feature type="transmembrane region" description="Helical" evidence="6">
    <location>
        <begin position="213"/>
        <end position="231"/>
    </location>
</feature>
<feature type="transmembrane region" description="Helical" evidence="6">
    <location>
        <begin position="31"/>
        <end position="52"/>
    </location>
</feature>
<dbReference type="OrthoDB" id="9810505at2"/>
<dbReference type="GO" id="GO:0005886">
    <property type="term" value="C:plasma membrane"/>
    <property type="evidence" value="ECO:0007669"/>
    <property type="project" value="UniProtKB-SubCell"/>
</dbReference>
<dbReference type="AlphaFoldDB" id="A0A285TUH4"/>
<evidence type="ECO:0000313" key="7">
    <source>
        <dbReference type="EMBL" id="SOC27075.1"/>
    </source>
</evidence>
<dbReference type="PANTHER" id="PTHR30482">
    <property type="entry name" value="HIGH-AFFINITY BRANCHED-CHAIN AMINO ACID TRANSPORT SYSTEM PERMEASE"/>
    <property type="match status" value="1"/>
</dbReference>
<organism evidence="7 8">
    <name type="scientific">Stappia indica</name>
    <dbReference type="NCBI Taxonomy" id="538381"/>
    <lineage>
        <taxon>Bacteria</taxon>
        <taxon>Pseudomonadati</taxon>
        <taxon>Pseudomonadota</taxon>
        <taxon>Alphaproteobacteria</taxon>
        <taxon>Hyphomicrobiales</taxon>
        <taxon>Stappiaceae</taxon>
        <taxon>Stappia</taxon>
    </lineage>
</organism>
<sequence>MTRSNTLSIALPALVVLALIVAPLGLDPFGYTLRILCLMLLFCAMGQAWNIVGGLANQISLGHAAYFGIGAYSSTILFGSFGLSPLLGVFVGMFLAAIFALVLSLPTLRLKGHYFALATLAAGEVARVVANSWTSVTGGPVGISVPYRPDAGFWALQFQTVLPNYYLFLGAMILVSLVFWLVQTSAFGYRLRAIKENETAAEVIGVNTYRVKLHASILSAVLTAMLGTLYAQFQFFFDPDTIFGVATISVKMALIVILGGAGRLYGPWVGAAVIIPLEEMANSYLGNSIAGLSQFAYGMLLIVVILLNPRGLISLFESVRDRLKGRQRA</sequence>
<dbReference type="Proteomes" id="UP000219331">
    <property type="component" value="Unassembled WGS sequence"/>
</dbReference>
<evidence type="ECO:0000313" key="8">
    <source>
        <dbReference type="Proteomes" id="UP000219331"/>
    </source>
</evidence>
<evidence type="ECO:0000256" key="5">
    <source>
        <dbReference type="ARBA" id="ARBA00023136"/>
    </source>
</evidence>
<evidence type="ECO:0000256" key="6">
    <source>
        <dbReference type="SAM" id="Phobius"/>
    </source>
</evidence>
<dbReference type="Pfam" id="PF02653">
    <property type="entry name" value="BPD_transp_2"/>
    <property type="match status" value="1"/>
</dbReference>
<keyword evidence="8" id="KW-1185">Reference proteome</keyword>
<feature type="transmembrane region" description="Helical" evidence="6">
    <location>
        <begin position="7"/>
        <end position="25"/>
    </location>
</feature>
<accession>A0A285TUH4</accession>
<proteinExistence type="predicted"/>
<keyword evidence="3 6" id="KW-0812">Transmembrane</keyword>
<feature type="transmembrane region" description="Helical" evidence="6">
    <location>
        <begin position="165"/>
        <end position="182"/>
    </location>
</feature>
<protein>
    <submittedName>
        <fullName evidence="7">Amino acid/amide ABC transporter membrane protein 2, HAAT family</fullName>
    </submittedName>
</protein>
<name>A0A285TUH4_9HYPH</name>